<accession>A0A5N6GG68</accession>
<reference evidence="1" key="1">
    <citation type="submission" date="2019-04" db="EMBL/GenBank/DDBJ databases">
        <title>Friends and foes A comparative genomics study of 23 Aspergillus species from section Flavi.</title>
        <authorList>
            <consortium name="DOE Joint Genome Institute"/>
            <person name="Kjaerbolling I."/>
            <person name="Vesth T."/>
            <person name="Frisvad J.C."/>
            <person name="Nybo J.L."/>
            <person name="Theobald S."/>
            <person name="Kildgaard S."/>
            <person name="Isbrandt T."/>
            <person name="Kuo A."/>
            <person name="Sato A."/>
            <person name="Lyhne E.K."/>
            <person name="Kogle M.E."/>
            <person name="Wiebenga A."/>
            <person name="Kun R.S."/>
            <person name="Lubbers R.J."/>
            <person name="Makela M.R."/>
            <person name="Barry K."/>
            <person name="Chovatia M."/>
            <person name="Clum A."/>
            <person name="Daum C."/>
            <person name="Haridas S."/>
            <person name="He G."/>
            <person name="LaButti K."/>
            <person name="Lipzen A."/>
            <person name="Mondo S."/>
            <person name="Riley R."/>
            <person name="Salamov A."/>
            <person name="Simmons B.A."/>
            <person name="Magnuson J.K."/>
            <person name="Henrissat B."/>
            <person name="Mortensen U.H."/>
            <person name="Larsen T.O."/>
            <person name="Devries R.P."/>
            <person name="Grigoriev I.V."/>
            <person name="Machida M."/>
            <person name="Baker S.E."/>
            <person name="Andersen M.R."/>
        </authorList>
    </citation>
    <scope>NUCLEOTIDE SEQUENCE [LARGE SCALE GENOMIC DNA]</scope>
    <source>
        <strain evidence="1">CBS 121.62</strain>
    </source>
</reference>
<organism evidence="1">
    <name type="scientific">Aspergillus flavus</name>
    <dbReference type="NCBI Taxonomy" id="5059"/>
    <lineage>
        <taxon>Eukaryota</taxon>
        <taxon>Fungi</taxon>
        <taxon>Dikarya</taxon>
        <taxon>Ascomycota</taxon>
        <taxon>Pezizomycotina</taxon>
        <taxon>Eurotiomycetes</taxon>
        <taxon>Eurotiomycetidae</taxon>
        <taxon>Eurotiales</taxon>
        <taxon>Aspergillaceae</taxon>
        <taxon>Aspergillus</taxon>
        <taxon>Aspergillus subgen. Circumdati</taxon>
    </lineage>
</organism>
<dbReference type="Proteomes" id="UP000325434">
    <property type="component" value="Unassembled WGS sequence"/>
</dbReference>
<gene>
    <name evidence="1" type="ORF">BDV35DRAFT_374382</name>
</gene>
<dbReference type="AlphaFoldDB" id="A0A5N6GG68"/>
<protein>
    <submittedName>
        <fullName evidence="1">Uncharacterized protein</fullName>
    </submittedName>
</protein>
<sequence length="225" mass="24450">MGPNSDVDPASPQLLPQFLNQVNGTTSQFEDGAATIISGLSACLTSIKHAQDDGILLYNAYRCEQEKVVYLTEDNKKLRCKNWELEQQIKSSQYYFYQTLAYYPGSSGPGAVQARPWSQWERTAGFYPDQASMAYPGHYSVGDFQGHSAAPLKGHGEPAIPPNAGCPYPSQKGYISTAPPKYSPPTSCGVGTEPSRSNTTLLDLASAALSYDNSGYIKRSSSMRP</sequence>
<proteinExistence type="predicted"/>
<evidence type="ECO:0000313" key="1">
    <source>
        <dbReference type="EMBL" id="KAB8240170.1"/>
    </source>
</evidence>
<name>A0A5N6GG68_ASPFL</name>
<dbReference type="EMBL" id="ML734772">
    <property type="protein sequence ID" value="KAB8240170.1"/>
    <property type="molecule type" value="Genomic_DNA"/>
</dbReference>